<proteinExistence type="predicted"/>
<sequence length="168" mass="18435">MHWYDWMTLVIVVGGTIVQTVRGSKAGGMGLPLFEALGVVVAAVGATAFTHSVADMIHVRENVVLLVLFLVFSFFGFVLARWLFTLTAMSFQSLDGFFSCIFGVVLAWTVAHMVLRVVIMSQGGNGEVAAQMVNSPVAREVFEFRTWNALMRLLFKAKLGPDFNPDQG</sequence>
<dbReference type="AlphaFoldDB" id="A0A937XI71"/>
<keyword evidence="1" id="KW-1133">Transmembrane helix</keyword>
<accession>A0A937XI71</accession>
<feature type="transmembrane region" description="Helical" evidence="1">
    <location>
        <begin position="33"/>
        <end position="51"/>
    </location>
</feature>
<keyword evidence="1" id="KW-0812">Transmembrane</keyword>
<reference evidence="2" key="1">
    <citation type="submission" date="2019-03" db="EMBL/GenBank/DDBJ databases">
        <title>Lake Tanganyika Metagenome-Assembled Genomes (MAGs).</title>
        <authorList>
            <person name="Tran P."/>
        </authorList>
    </citation>
    <scope>NUCLEOTIDE SEQUENCE</scope>
    <source>
        <strain evidence="2">K_DeepCast_150m_m2_040</strain>
    </source>
</reference>
<evidence type="ECO:0000256" key="1">
    <source>
        <dbReference type="SAM" id="Phobius"/>
    </source>
</evidence>
<evidence type="ECO:0000313" key="3">
    <source>
        <dbReference type="Proteomes" id="UP000779900"/>
    </source>
</evidence>
<name>A0A937XI71_UNCW3</name>
<comment type="caution">
    <text evidence="2">The sequence shown here is derived from an EMBL/GenBank/DDBJ whole genome shotgun (WGS) entry which is preliminary data.</text>
</comment>
<feature type="transmembrane region" description="Helical" evidence="1">
    <location>
        <begin position="96"/>
        <end position="115"/>
    </location>
</feature>
<gene>
    <name evidence="2" type="ORF">FJY68_08320</name>
</gene>
<organism evidence="2 3">
    <name type="scientific">candidate division WOR-3 bacterium</name>
    <dbReference type="NCBI Taxonomy" id="2052148"/>
    <lineage>
        <taxon>Bacteria</taxon>
        <taxon>Bacteria division WOR-3</taxon>
    </lineage>
</organism>
<protein>
    <submittedName>
        <fullName evidence="2">Uncharacterized protein</fullName>
    </submittedName>
</protein>
<dbReference type="Proteomes" id="UP000779900">
    <property type="component" value="Unassembled WGS sequence"/>
</dbReference>
<keyword evidence="1" id="KW-0472">Membrane</keyword>
<feature type="transmembrane region" description="Helical" evidence="1">
    <location>
        <begin position="63"/>
        <end position="84"/>
    </location>
</feature>
<dbReference type="EMBL" id="VGIR01000046">
    <property type="protein sequence ID" value="MBM3331839.1"/>
    <property type="molecule type" value="Genomic_DNA"/>
</dbReference>
<evidence type="ECO:0000313" key="2">
    <source>
        <dbReference type="EMBL" id="MBM3331839.1"/>
    </source>
</evidence>